<name>A0AA37X3U4_9RHOB</name>
<dbReference type="GO" id="GO:0008934">
    <property type="term" value="F:inositol monophosphate 1-phosphatase activity"/>
    <property type="evidence" value="ECO:0007669"/>
    <property type="project" value="InterPro"/>
</dbReference>
<evidence type="ECO:0000256" key="5">
    <source>
        <dbReference type="ARBA" id="ARBA00019784"/>
    </source>
</evidence>
<dbReference type="FunFam" id="3.30.540.10:FF:000003">
    <property type="entry name" value="Inositol-1-monophosphatase"/>
    <property type="match status" value="1"/>
</dbReference>
<dbReference type="InterPro" id="IPR020583">
    <property type="entry name" value="Inositol_monoP_metal-BS"/>
</dbReference>
<evidence type="ECO:0000256" key="1">
    <source>
        <dbReference type="ARBA" id="ARBA00001033"/>
    </source>
</evidence>
<evidence type="ECO:0000256" key="6">
    <source>
        <dbReference type="ARBA" id="ARBA00022723"/>
    </source>
</evidence>
<evidence type="ECO:0000256" key="7">
    <source>
        <dbReference type="ARBA" id="ARBA00022801"/>
    </source>
</evidence>
<dbReference type="RefSeq" id="WP_284325308.1">
    <property type="nucleotide sequence ID" value="NZ_BSPP01000007.1"/>
</dbReference>
<reference evidence="11 12" key="1">
    <citation type="journal article" date="2014" name="Int. J. Syst. Evol. Microbiol.">
        <title>Complete genome sequence of Corynebacterium casei LMG S-19264T (=DSM 44701T), isolated from a smear-ripened cheese.</title>
        <authorList>
            <consortium name="US DOE Joint Genome Institute (JGI-PGF)"/>
            <person name="Walter F."/>
            <person name="Albersmeier A."/>
            <person name="Kalinowski J."/>
            <person name="Ruckert C."/>
        </authorList>
    </citation>
    <scope>NUCLEOTIDE SEQUENCE [LARGE SCALE GENOMIC DNA]</scope>
    <source>
        <strain evidence="11 12">NBRC 111766</strain>
    </source>
</reference>
<accession>A0AA37X3U4</accession>
<dbReference type="Gene3D" id="3.30.540.10">
    <property type="entry name" value="Fructose-1,6-Bisphosphatase, subunit A, domain 1"/>
    <property type="match status" value="1"/>
</dbReference>
<keyword evidence="12" id="KW-1185">Reference proteome</keyword>
<dbReference type="InterPro" id="IPR000760">
    <property type="entry name" value="Inositol_monophosphatase-like"/>
</dbReference>
<dbReference type="GO" id="GO:0006020">
    <property type="term" value="P:inositol metabolic process"/>
    <property type="evidence" value="ECO:0007669"/>
    <property type="project" value="TreeGrafter"/>
</dbReference>
<dbReference type="CDD" id="cd01639">
    <property type="entry name" value="IMPase"/>
    <property type="match status" value="1"/>
</dbReference>
<evidence type="ECO:0000256" key="2">
    <source>
        <dbReference type="ARBA" id="ARBA00001946"/>
    </source>
</evidence>
<feature type="binding site" evidence="9">
    <location>
        <position position="88"/>
    </location>
    <ligand>
        <name>Mg(2+)</name>
        <dbReference type="ChEBI" id="CHEBI:18420"/>
        <label>1</label>
        <note>catalytic</note>
    </ligand>
</feature>
<dbReference type="SUPFAM" id="SSF56655">
    <property type="entry name" value="Carbohydrate phosphatase"/>
    <property type="match status" value="1"/>
</dbReference>
<keyword evidence="6 9" id="KW-0479">Metal-binding</keyword>
<evidence type="ECO:0000256" key="8">
    <source>
        <dbReference type="ARBA" id="ARBA00022842"/>
    </source>
</evidence>
<protein>
    <recommendedName>
        <fullName evidence="5 10">Inositol-1-monophosphatase</fullName>
        <ecNumber evidence="4 10">3.1.3.25</ecNumber>
    </recommendedName>
</protein>
<gene>
    <name evidence="11" type="ORF">GCM10010873_21000</name>
</gene>
<keyword evidence="8 9" id="KW-0460">Magnesium</keyword>
<sequence length="284" mass="29668">MILDDLAIDQREAFCLDLARSAAILALAGFERQAGQPIGMKGPQDYLTETDGAVEQHIRNRIATAFPQDGFLGEETGGTPGDVAWVVDPIDGTANFARAIPHFCISIAFVANGEVQLGAILNPATQELYFARKGRGATRNGQSLRVSPTTDLNATSFELGWSNRVPLARYIQALTALFEAGSNVRRSASGAMALAYVADGRTDGYAELHMNSWDCLAGLLLVREAGGVTGPFLSLGGLLDGAPVLAASPAVAAALSAATGIALLTQADILATPNQPTLTTLRTA</sequence>
<proteinExistence type="inferred from homology"/>
<dbReference type="Pfam" id="PF00459">
    <property type="entry name" value="Inositol_P"/>
    <property type="match status" value="1"/>
</dbReference>
<dbReference type="EMBL" id="BSPP01000007">
    <property type="protein sequence ID" value="GLS87126.1"/>
    <property type="molecule type" value="Genomic_DNA"/>
</dbReference>
<dbReference type="GO" id="GO:0007165">
    <property type="term" value="P:signal transduction"/>
    <property type="evidence" value="ECO:0007669"/>
    <property type="project" value="TreeGrafter"/>
</dbReference>
<feature type="binding site" evidence="9">
    <location>
        <position position="90"/>
    </location>
    <ligand>
        <name>Mg(2+)</name>
        <dbReference type="ChEBI" id="CHEBI:18420"/>
        <label>2</label>
    </ligand>
</feature>
<feature type="binding site" evidence="9">
    <location>
        <position position="214"/>
    </location>
    <ligand>
        <name>Mg(2+)</name>
        <dbReference type="ChEBI" id="CHEBI:18420"/>
        <label>1</label>
        <note>catalytic</note>
    </ligand>
</feature>
<dbReference type="PANTHER" id="PTHR20854:SF4">
    <property type="entry name" value="INOSITOL-1-MONOPHOSPHATASE-RELATED"/>
    <property type="match status" value="1"/>
</dbReference>
<comment type="caution">
    <text evidence="11">The sequence shown here is derived from an EMBL/GenBank/DDBJ whole genome shotgun (WGS) entry which is preliminary data.</text>
</comment>
<evidence type="ECO:0000313" key="12">
    <source>
        <dbReference type="Proteomes" id="UP001157355"/>
    </source>
</evidence>
<keyword evidence="7 10" id="KW-0378">Hydrolase</keyword>
<dbReference type="PRINTS" id="PR00377">
    <property type="entry name" value="IMPHPHTASES"/>
</dbReference>
<evidence type="ECO:0000313" key="11">
    <source>
        <dbReference type="EMBL" id="GLS87126.1"/>
    </source>
</evidence>
<dbReference type="Proteomes" id="UP001157355">
    <property type="component" value="Unassembled WGS sequence"/>
</dbReference>
<comment type="catalytic activity">
    <reaction evidence="1 10">
        <text>a myo-inositol phosphate + H2O = myo-inositol + phosphate</text>
        <dbReference type="Rhea" id="RHEA:24056"/>
        <dbReference type="ChEBI" id="CHEBI:15377"/>
        <dbReference type="ChEBI" id="CHEBI:17268"/>
        <dbReference type="ChEBI" id="CHEBI:43474"/>
        <dbReference type="ChEBI" id="CHEBI:84139"/>
        <dbReference type="EC" id="3.1.3.25"/>
    </reaction>
</comment>
<comment type="cofactor">
    <cofactor evidence="2 9 10">
        <name>Mg(2+)</name>
        <dbReference type="ChEBI" id="CHEBI:18420"/>
    </cofactor>
</comment>
<comment type="similarity">
    <text evidence="3 10">Belongs to the inositol monophosphatase superfamily.</text>
</comment>
<organism evidence="11 12">
    <name type="scientific">Cypionkella aquatica</name>
    <dbReference type="NCBI Taxonomy" id="1756042"/>
    <lineage>
        <taxon>Bacteria</taxon>
        <taxon>Pseudomonadati</taxon>
        <taxon>Pseudomonadota</taxon>
        <taxon>Alphaproteobacteria</taxon>
        <taxon>Rhodobacterales</taxon>
        <taxon>Paracoccaceae</taxon>
        <taxon>Cypionkella</taxon>
    </lineage>
</organism>
<dbReference type="GO" id="GO:0046872">
    <property type="term" value="F:metal ion binding"/>
    <property type="evidence" value="ECO:0007669"/>
    <property type="project" value="UniProtKB-KW"/>
</dbReference>
<dbReference type="InterPro" id="IPR033942">
    <property type="entry name" value="IMPase"/>
</dbReference>
<dbReference type="Gene3D" id="3.40.190.80">
    <property type="match status" value="1"/>
</dbReference>
<evidence type="ECO:0000256" key="3">
    <source>
        <dbReference type="ARBA" id="ARBA00009759"/>
    </source>
</evidence>
<dbReference type="PROSITE" id="PS00629">
    <property type="entry name" value="IMP_1"/>
    <property type="match status" value="1"/>
</dbReference>
<evidence type="ECO:0000256" key="9">
    <source>
        <dbReference type="PIRSR" id="PIRSR600760-2"/>
    </source>
</evidence>
<dbReference type="AlphaFoldDB" id="A0AA37X3U4"/>
<feature type="binding site" evidence="9">
    <location>
        <position position="91"/>
    </location>
    <ligand>
        <name>Mg(2+)</name>
        <dbReference type="ChEBI" id="CHEBI:18420"/>
        <label>1</label>
        <note>catalytic</note>
    </ligand>
</feature>
<evidence type="ECO:0000256" key="10">
    <source>
        <dbReference type="RuleBase" id="RU364068"/>
    </source>
</evidence>
<dbReference type="PANTHER" id="PTHR20854">
    <property type="entry name" value="INOSITOL MONOPHOSPHATASE"/>
    <property type="match status" value="1"/>
</dbReference>
<evidence type="ECO:0000256" key="4">
    <source>
        <dbReference type="ARBA" id="ARBA00013106"/>
    </source>
</evidence>
<feature type="binding site" evidence="9">
    <location>
        <position position="74"/>
    </location>
    <ligand>
        <name>Mg(2+)</name>
        <dbReference type="ChEBI" id="CHEBI:18420"/>
        <label>1</label>
        <note>catalytic</note>
    </ligand>
</feature>
<dbReference type="EC" id="3.1.3.25" evidence="4 10"/>